<sequence>MRVLVVGGSGYVGELLTPLLARLHTVRVLDLRPPSIRFDYVAGDATDPAVLAEAMAGVDAVVHCAMGTNRLDQPGAVANAFDVNVKSVHLTLVAAHDAGVPHVVHISSMSVYRDLERRRLDDESVPPDATDLYGLTKRLGEQVCRAAVEELGISVTALRLTWPTPDDVWPAWGYYDPPKVLRNDDGVVIQATAATDLARAVAAALEFRDGFQVFTISGDRSARLWSTARAQRLLGWAPTFEMTSEPDGR</sequence>
<organism evidence="2 3">
    <name type="scientific">Planosporangium mesophilum</name>
    <dbReference type="NCBI Taxonomy" id="689768"/>
    <lineage>
        <taxon>Bacteria</taxon>
        <taxon>Bacillati</taxon>
        <taxon>Actinomycetota</taxon>
        <taxon>Actinomycetes</taxon>
        <taxon>Micromonosporales</taxon>
        <taxon>Micromonosporaceae</taxon>
        <taxon>Planosporangium</taxon>
    </lineage>
</organism>
<evidence type="ECO:0000313" key="3">
    <source>
        <dbReference type="Proteomes" id="UP000599074"/>
    </source>
</evidence>
<feature type="domain" description="NAD-dependent epimerase/dehydratase" evidence="1">
    <location>
        <begin position="3"/>
        <end position="161"/>
    </location>
</feature>
<dbReference type="PANTHER" id="PTHR43245:SF55">
    <property type="entry name" value="NAD(P)-BINDING DOMAIN-CONTAINING PROTEIN"/>
    <property type="match status" value="1"/>
</dbReference>
<dbReference type="InterPro" id="IPR036291">
    <property type="entry name" value="NAD(P)-bd_dom_sf"/>
</dbReference>
<keyword evidence="3" id="KW-1185">Reference proteome</keyword>
<dbReference type="EMBL" id="BOON01000023">
    <property type="protein sequence ID" value="GII22942.1"/>
    <property type="molecule type" value="Genomic_DNA"/>
</dbReference>
<proteinExistence type="predicted"/>
<reference evidence="2" key="1">
    <citation type="submission" date="2021-01" db="EMBL/GenBank/DDBJ databases">
        <title>Whole genome shotgun sequence of Planosporangium mesophilum NBRC 109066.</title>
        <authorList>
            <person name="Komaki H."/>
            <person name="Tamura T."/>
        </authorList>
    </citation>
    <scope>NUCLEOTIDE SEQUENCE</scope>
    <source>
        <strain evidence="2">NBRC 109066</strain>
    </source>
</reference>
<dbReference type="PANTHER" id="PTHR43245">
    <property type="entry name" value="BIFUNCTIONAL POLYMYXIN RESISTANCE PROTEIN ARNA"/>
    <property type="match status" value="1"/>
</dbReference>
<gene>
    <name evidence="2" type="ORF">Pme01_25390</name>
</gene>
<dbReference type="Proteomes" id="UP000599074">
    <property type="component" value="Unassembled WGS sequence"/>
</dbReference>
<dbReference type="Pfam" id="PF01370">
    <property type="entry name" value="Epimerase"/>
    <property type="match status" value="1"/>
</dbReference>
<dbReference type="InterPro" id="IPR001509">
    <property type="entry name" value="Epimerase_deHydtase"/>
</dbReference>
<dbReference type="InterPro" id="IPR050177">
    <property type="entry name" value="Lipid_A_modif_metabolic_enz"/>
</dbReference>
<comment type="caution">
    <text evidence="2">The sequence shown here is derived from an EMBL/GenBank/DDBJ whole genome shotgun (WGS) entry which is preliminary data.</text>
</comment>
<evidence type="ECO:0000259" key="1">
    <source>
        <dbReference type="Pfam" id="PF01370"/>
    </source>
</evidence>
<dbReference type="Gene3D" id="3.40.50.720">
    <property type="entry name" value="NAD(P)-binding Rossmann-like Domain"/>
    <property type="match status" value="1"/>
</dbReference>
<accession>A0A8J3X056</accession>
<name>A0A8J3X056_9ACTN</name>
<evidence type="ECO:0000313" key="2">
    <source>
        <dbReference type="EMBL" id="GII22942.1"/>
    </source>
</evidence>
<protein>
    <recommendedName>
        <fullName evidence="1">NAD-dependent epimerase/dehydratase domain-containing protein</fullName>
    </recommendedName>
</protein>
<dbReference type="SUPFAM" id="SSF51735">
    <property type="entry name" value="NAD(P)-binding Rossmann-fold domains"/>
    <property type="match status" value="1"/>
</dbReference>
<dbReference type="AlphaFoldDB" id="A0A8J3X056"/>
<dbReference type="RefSeq" id="WP_168115519.1">
    <property type="nucleotide sequence ID" value="NZ_BOON01000023.1"/>
</dbReference>